<feature type="transmembrane region" description="Helical" evidence="11">
    <location>
        <begin position="165"/>
        <end position="187"/>
    </location>
</feature>
<feature type="signal peptide" evidence="13">
    <location>
        <begin position="1"/>
        <end position="31"/>
    </location>
</feature>
<gene>
    <name evidence="11" type="primary">atpB</name>
    <name evidence="14" type="ORF">SAMN04489864_101407</name>
</gene>
<dbReference type="Proteomes" id="UP000199666">
    <property type="component" value="Unassembled WGS sequence"/>
</dbReference>
<dbReference type="STRING" id="414048.SAMN04489864_101407"/>
<evidence type="ECO:0000313" key="15">
    <source>
        <dbReference type="Proteomes" id="UP000199666"/>
    </source>
</evidence>
<dbReference type="HAMAP" id="MF_01393">
    <property type="entry name" value="ATP_synth_a_bact"/>
    <property type="match status" value="1"/>
</dbReference>
<dbReference type="InterPro" id="IPR000568">
    <property type="entry name" value="ATP_synth_F0_asu"/>
</dbReference>
<dbReference type="EMBL" id="FOPP01000001">
    <property type="protein sequence ID" value="SFG64113.1"/>
    <property type="molecule type" value="Genomic_DNA"/>
</dbReference>
<comment type="similarity">
    <text evidence="2 11 12">Belongs to the ATPase A chain family.</text>
</comment>
<keyword evidence="6 11" id="KW-0375">Hydrogen ion transport</keyword>
<evidence type="ECO:0000256" key="8">
    <source>
        <dbReference type="ARBA" id="ARBA00023065"/>
    </source>
</evidence>
<feature type="transmembrane region" description="Helical" evidence="11">
    <location>
        <begin position="312"/>
        <end position="337"/>
    </location>
</feature>
<keyword evidence="7 11" id="KW-1133">Transmembrane helix</keyword>
<keyword evidence="3 11" id="KW-0813">Transport</keyword>
<evidence type="ECO:0000256" key="12">
    <source>
        <dbReference type="RuleBase" id="RU000483"/>
    </source>
</evidence>
<keyword evidence="4 11" id="KW-0138">CF(0)</keyword>
<dbReference type="RefSeq" id="WP_090991880.1">
    <property type="nucleotide sequence ID" value="NZ_FOPP01000001.1"/>
</dbReference>
<dbReference type="NCBIfam" id="TIGR01131">
    <property type="entry name" value="ATP_synt_6_or_A"/>
    <property type="match status" value="1"/>
</dbReference>
<evidence type="ECO:0000256" key="13">
    <source>
        <dbReference type="SAM" id="SignalP"/>
    </source>
</evidence>
<sequence length="386" mass="42768">MHFSHIFKSKKIAQSTAFALFLAFFSLNVSAHPASEAPVSTENHATAAADGAKEEKFDITGFILHHIADAHSFHVLGEGEGSISIPLPVILWTDNGLVTFMSSEFHHDDQGKHIVERNGQRFVNYHEKIYVASATPNAHGEYVDVDAKHKVANVMPLDFSITKNVFTLIFSAVVLIIVFVRVANAYAKRKGKSPKGFQSLIEPVILFIRDDIAIPNLGAKYEGYMPYLLTIFFFIWFNNILGMVPIFPGGANLTGNINLTLVLSVITFLITNVKANGHYWKHIFWMPGVPVPMKIFLAPLELMGIFTKPIALMIRLFANITAGHILVLALLCLIFVFKSAFIAPVSVVFVVFISMIELLVGFIQAFIFTVLTALFIGLAVQEHGEH</sequence>
<keyword evidence="9 11" id="KW-0472">Membrane</keyword>
<dbReference type="Gene3D" id="1.20.120.220">
    <property type="entry name" value="ATP synthase, F0 complex, subunit A"/>
    <property type="match status" value="1"/>
</dbReference>
<evidence type="ECO:0000256" key="2">
    <source>
        <dbReference type="ARBA" id="ARBA00006810"/>
    </source>
</evidence>
<accession>A0A1I2TGY6</accession>
<dbReference type="PANTHER" id="PTHR11410:SF0">
    <property type="entry name" value="ATP SYNTHASE SUBUNIT A"/>
    <property type="match status" value="1"/>
</dbReference>
<evidence type="ECO:0000256" key="9">
    <source>
        <dbReference type="ARBA" id="ARBA00023136"/>
    </source>
</evidence>
<dbReference type="CDD" id="cd00310">
    <property type="entry name" value="ATP-synt_Fo_a_6"/>
    <property type="match status" value="1"/>
</dbReference>
<organism evidence="14 15">
    <name type="scientific">Pedobacter insulae</name>
    <dbReference type="NCBI Taxonomy" id="414048"/>
    <lineage>
        <taxon>Bacteria</taxon>
        <taxon>Pseudomonadati</taxon>
        <taxon>Bacteroidota</taxon>
        <taxon>Sphingobacteriia</taxon>
        <taxon>Sphingobacteriales</taxon>
        <taxon>Sphingobacteriaceae</taxon>
        <taxon>Pedobacter</taxon>
    </lineage>
</organism>
<evidence type="ECO:0000256" key="6">
    <source>
        <dbReference type="ARBA" id="ARBA00022781"/>
    </source>
</evidence>
<evidence type="ECO:0000256" key="11">
    <source>
        <dbReference type="HAMAP-Rule" id="MF_01393"/>
    </source>
</evidence>
<protein>
    <recommendedName>
        <fullName evidence="11 12">ATP synthase subunit a</fullName>
    </recommendedName>
    <alternativeName>
        <fullName evidence="11">ATP synthase F0 sector subunit a</fullName>
    </alternativeName>
    <alternativeName>
        <fullName evidence="11">F-ATPase subunit 6</fullName>
    </alternativeName>
</protein>
<dbReference type="Pfam" id="PF00119">
    <property type="entry name" value="ATP-synt_A"/>
    <property type="match status" value="1"/>
</dbReference>
<dbReference type="PRINTS" id="PR00123">
    <property type="entry name" value="ATPASEA"/>
</dbReference>
<feature type="transmembrane region" description="Helical" evidence="11">
    <location>
        <begin position="253"/>
        <end position="271"/>
    </location>
</feature>
<feature type="chain" id="PRO_5011670163" description="ATP synthase subunit a" evidence="13">
    <location>
        <begin position="32"/>
        <end position="386"/>
    </location>
</feature>
<keyword evidence="8 11" id="KW-0406">Ion transport</keyword>
<comment type="function">
    <text evidence="11 12">Key component of the proton channel; it plays a direct role in the translocation of protons across the membrane.</text>
</comment>
<evidence type="ECO:0000256" key="5">
    <source>
        <dbReference type="ARBA" id="ARBA00022692"/>
    </source>
</evidence>
<keyword evidence="15" id="KW-1185">Reference proteome</keyword>
<dbReference type="GO" id="GO:0046933">
    <property type="term" value="F:proton-transporting ATP synthase activity, rotational mechanism"/>
    <property type="evidence" value="ECO:0007669"/>
    <property type="project" value="UniProtKB-UniRule"/>
</dbReference>
<proteinExistence type="inferred from homology"/>
<evidence type="ECO:0000256" key="7">
    <source>
        <dbReference type="ARBA" id="ARBA00022989"/>
    </source>
</evidence>
<keyword evidence="5 11" id="KW-0812">Transmembrane</keyword>
<evidence type="ECO:0000256" key="10">
    <source>
        <dbReference type="ARBA" id="ARBA00023310"/>
    </source>
</evidence>
<evidence type="ECO:0000313" key="14">
    <source>
        <dbReference type="EMBL" id="SFG64113.1"/>
    </source>
</evidence>
<dbReference type="OrthoDB" id="9809130at2"/>
<dbReference type="GO" id="GO:0005886">
    <property type="term" value="C:plasma membrane"/>
    <property type="evidence" value="ECO:0007669"/>
    <property type="project" value="UniProtKB-SubCell"/>
</dbReference>
<keyword evidence="13" id="KW-0732">Signal</keyword>
<feature type="transmembrane region" description="Helical" evidence="11">
    <location>
        <begin position="283"/>
        <end position="306"/>
    </location>
</feature>
<dbReference type="InterPro" id="IPR035908">
    <property type="entry name" value="F0_ATP_A_sf"/>
</dbReference>
<name>A0A1I2TGY6_9SPHI</name>
<evidence type="ECO:0000256" key="1">
    <source>
        <dbReference type="ARBA" id="ARBA00004141"/>
    </source>
</evidence>
<evidence type="ECO:0000256" key="3">
    <source>
        <dbReference type="ARBA" id="ARBA00022448"/>
    </source>
</evidence>
<keyword evidence="10 11" id="KW-0066">ATP synthesis</keyword>
<feature type="transmembrane region" description="Helical" evidence="11">
    <location>
        <begin position="227"/>
        <end position="247"/>
    </location>
</feature>
<comment type="subcellular location">
    <subcellularLocation>
        <location evidence="11 12">Cell membrane</location>
        <topology evidence="11 12">Multi-pass membrane protein</topology>
    </subcellularLocation>
    <subcellularLocation>
        <location evidence="1">Membrane</location>
        <topology evidence="1">Multi-pass membrane protein</topology>
    </subcellularLocation>
</comment>
<dbReference type="GO" id="GO:0045259">
    <property type="term" value="C:proton-transporting ATP synthase complex"/>
    <property type="evidence" value="ECO:0007669"/>
    <property type="project" value="UniProtKB-KW"/>
</dbReference>
<dbReference type="SUPFAM" id="SSF81336">
    <property type="entry name" value="F1F0 ATP synthase subunit A"/>
    <property type="match status" value="1"/>
</dbReference>
<dbReference type="PANTHER" id="PTHR11410">
    <property type="entry name" value="ATP SYNTHASE SUBUNIT A"/>
    <property type="match status" value="1"/>
</dbReference>
<reference evidence="14 15" key="1">
    <citation type="submission" date="2016-10" db="EMBL/GenBank/DDBJ databases">
        <authorList>
            <person name="de Groot N.N."/>
        </authorList>
    </citation>
    <scope>NUCLEOTIDE SEQUENCE [LARGE SCALE GENOMIC DNA]</scope>
    <source>
        <strain evidence="14 15">DSM 18684</strain>
    </source>
</reference>
<dbReference type="AlphaFoldDB" id="A0A1I2TGY6"/>
<keyword evidence="11" id="KW-1003">Cell membrane</keyword>
<evidence type="ECO:0000256" key="4">
    <source>
        <dbReference type="ARBA" id="ARBA00022547"/>
    </source>
</evidence>
<feature type="transmembrane region" description="Helical" evidence="11">
    <location>
        <begin position="349"/>
        <end position="380"/>
    </location>
</feature>
<dbReference type="InterPro" id="IPR045083">
    <property type="entry name" value="ATP_synth_F0_asu_bact/mt"/>
</dbReference>